<dbReference type="InterPro" id="IPR051206">
    <property type="entry name" value="NAMLAA_amidase_2"/>
</dbReference>
<comment type="similarity">
    <text evidence="4">Belongs to the N-acetylmuramoyl-L-alanine amidase 2 family.</text>
</comment>
<organism evidence="14 15">
    <name type="scientific">Acinetobacter haemolyticus ATCC 19194</name>
    <dbReference type="NCBI Taxonomy" id="707232"/>
    <lineage>
        <taxon>Bacteria</taxon>
        <taxon>Pseudomonadati</taxon>
        <taxon>Pseudomonadota</taxon>
        <taxon>Gammaproteobacteria</taxon>
        <taxon>Moraxellales</taxon>
        <taxon>Moraxellaceae</taxon>
        <taxon>Acinetobacter</taxon>
    </lineage>
</organism>
<dbReference type="AlphaFoldDB" id="D4XL48"/>
<feature type="domain" description="N-acetylmuramoyl-L-alanine amidase" evidence="13">
    <location>
        <begin position="64"/>
        <end position="214"/>
    </location>
</feature>
<name>D4XL48_ACIHA</name>
<dbReference type="HOGENOM" id="CLU_049290_1_0_6"/>
<dbReference type="Gene3D" id="3.40.80.10">
    <property type="entry name" value="Peptidoglycan recognition protein-like"/>
    <property type="match status" value="1"/>
</dbReference>
<accession>D4XL48</accession>
<evidence type="ECO:0000256" key="8">
    <source>
        <dbReference type="ARBA" id="ARBA00022801"/>
    </source>
</evidence>
<dbReference type="InterPro" id="IPR036505">
    <property type="entry name" value="Amidase/PGRP_sf"/>
</dbReference>
<dbReference type="NCBIfam" id="NF008758">
    <property type="entry name" value="PRK11789.1"/>
    <property type="match status" value="1"/>
</dbReference>
<keyword evidence="10" id="KW-0961">Cell wall biogenesis/degradation</keyword>
<dbReference type="EMBL" id="ADMT01000077">
    <property type="protein sequence ID" value="EFF84088.1"/>
    <property type="molecule type" value="Genomic_DNA"/>
</dbReference>
<keyword evidence="8" id="KW-0378">Hydrolase</keyword>
<dbReference type="SUPFAM" id="SSF55846">
    <property type="entry name" value="N-acetylmuramoyl-L-alanine amidase-like"/>
    <property type="match status" value="1"/>
</dbReference>
<dbReference type="SMART" id="SM00644">
    <property type="entry name" value="Ami_2"/>
    <property type="match status" value="1"/>
</dbReference>
<comment type="catalytic activity">
    <reaction evidence="1">
        <text>Hydrolyzes the link between N-acetylmuramoyl residues and L-amino acid residues in certain cell-wall glycopeptides.</text>
        <dbReference type="EC" id="3.5.1.28"/>
    </reaction>
</comment>
<evidence type="ECO:0000256" key="7">
    <source>
        <dbReference type="ARBA" id="ARBA00022723"/>
    </source>
</evidence>
<evidence type="ECO:0000256" key="6">
    <source>
        <dbReference type="ARBA" id="ARBA00022490"/>
    </source>
</evidence>
<evidence type="ECO:0000256" key="9">
    <source>
        <dbReference type="ARBA" id="ARBA00022833"/>
    </source>
</evidence>
<evidence type="ECO:0000256" key="5">
    <source>
        <dbReference type="ARBA" id="ARBA00011901"/>
    </source>
</evidence>
<dbReference type="CDD" id="cd06583">
    <property type="entry name" value="PGRP"/>
    <property type="match status" value="1"/>
</dbReference>
<gene>
    <name evidence="14" type="ORF">HMP0015_0440</name>
</gene>
<dbReference type="GO" id="GO:0005737">
    <property type="term" value="C:cytoplasm"/>
    <property type="evidence" value="ECO:0007669"/>
    <property type="project" value="UniProtKB-SubCell"/>
</dbReference>
<evidence type="ECO:0000256" key="4">
    <source>
        <dbReference type="ARBA" id="ARBA00007553"/>
    </source>
</evidence>
<comment type="cofactor">
    <cofactor evidence="2">
        <name>Zn(2+)</name>
        <dbReference type="ChEBI" id="CHEBI:29105"/>
    </cofactor>
</comment>
<keyword evidence="7" id="KW-0479">Metal-binding</keyword>
<comment type="caution">
    <text evidence="14">The sequence shown here is derived from an EMBL/GenBank/DDBJ whole genome shotgun (WGS) entry which is preliminary data.</text>
</comment>
<keyword evidence="9" id="KW-0862">Zinc</keyword>
<evidence type="ECO:0000256" key="1">
    <source>
        <dbReference type="ARBA" id="ARBA00001561"/>
    </source>
</evidence>
<evidence type="ECO:0000313" key="14">
    <source>
        <dbReference type="EMBL" id="EFF84088.1"/>
    </source>
</evidence>
<sequence length="230" mass="26204">MTKKLGAYISTLGLKNKYFISIILDKACQNGNINIKLLIRVTMSQSRFTQVQDGILLGATQIASPNFNARPADIDIQLIVIHNISLPPSQFGGGYIQQFFQNQLDWSVHPYFQTIEGMQVSAHLLILRTGEVIQFVNFQHRSWHAGRSSYLAQKECNDYSIGIELEGSDDLPFEPEQYQALVDVVQTLRQAYPKIQRHIAGHSDIAPQRKTDPGPYFDWQLFRNMLAKHK</sequence>
<dbReference type="PANTHER" id="PTHR30417">
    <property type="entry name" value="N-ACETYLMURAMOYL-L-ALANINE AMIDASE AMID"/>
    <property type="match status" value="1"/>
</dbReference>
<dbReference type="GO" id="GO:0008745">
    <property type="term" value="F:N-acetylmuramoyl-L-alanine amidase activity"/>
    <property type="evidence" value="ECO:0007669"/>
    <property type="project" value="UniProtKB-EC"/>
</dbReference>
<evidence type="ECO:0000256" key="12">
    <source>
        <dbReference type="ARBA" id="ARBA00042615"/>
    </source>
</evidence>
<evidence type="ECO:0000313" key="15">
    <source>
        <dbReference type="Proteomes" id="UP000003085"/>
    </source>
</evidence>
<dbReference type="PANTHER" id="PTHR30417:SF4">
    <property type="entry name" value="1,6-ANHYDRO-N-ACETYLMURAMYL-L-ALANINE AMIDASE AMPD"/>
    <property type="match status" value="1"/>
</dbReference>
<dbReference type="GO" id="GO:0009254">
    <property type="term" value="P:peptidoglycan turnover"/>
    <property type="evidence" value="ECO:0007669"/>
    <property type="project" value="TreeGrafter"/>
</dbReference>
<comment type="subcellular location">
    <subcellularLocation>
        <location evidence="3">Cytoplasm</location>
    </subcellularLocation>
</comment>
<protein>
    <recommendedName>
        <fullName evidence="11">1,6-anhydro-N-acetylmuramyl-L-alanine amidase AmpD</fullName>
        <ecNumber evidence="5">3.5.1.28</ecNumber>
    </recommendedName>
    <alternativeName>
        <fullName evidence="12">N-acetylmuramoyl-L-alanine amidase</fullName>
    </alternativeName>
</protein>
<keyword evidence="6" id="KW-0963">Cytoplasm</keyword>
<evidence type="ECO:0000256" key="10">
    <source>
        <dbReference type="ARBA" id="ARBA00023316"/>
    </source>
</evidence>
<evidence type="ECO:0000256" key="3">
    <source>
        <dbReference type="ARBA" id="ARBA00004496"/>
    </source>
</evidence>
<dbReference type="EC" id="3.5.1.28" evidence="5"/>
<dbReference type="GO" id="GO:0046872">
    <property type="term" value="F:metal ion binding"/>
    <property type="evidence" value="ECO:0007669"/>
    <property type="project" value="UniProtKB-KW"/>
</dbReference>
<evidence type="ECO:0000256" key="2">
    <source>
        <dbReference type="ARBA" id="ARBA00001947"/>
    </source>
</evidence>
<reference evidence="15" key="1">
    <citation type="submission" date="2010-03" db="EMBL/GenBank/DDBJ databases">
        <title>Complete sequence of Mobiluncus curtisii ATCC 43063.</title>
        <authorList>
            <person name="Muzny D."/>
            <person name="Qin X."/>
            <person name="Deng J."/>
            <person name="Jiang H."/>
            <person name="Liu Y."/>
            <person name="Qu J."/>
            <person name="Song X.-Z."/>
            <person name="Zhang L."/>
            <person name="Thornton R."/>
            <person name="Coyle M."/>
            <person name="Francisco L."/>
            <person name="Jackson L."/>
            <person name="Javaid M."/>
            <person name="Korchina V."/>
            <person name="Kovar C."/>
            <person name="Mata R."/>
            <person name="Mathew T."/>
            <person name="Ngo R."/>
            <person name="Nguyen L."/>
            <person name="Nguyen N."/>
            <person name="Okwuonu G."/>
            <person name="Ongeri F."/>
            <person name="Pham C."/>
            <person name="Simmons D."/>
            <person name="Wilczek-Boney K."/>
            <person name="Hale W."/>
            <person name="Jakkamsetti A."/>
            <person name="Pham P."/>
            <person name="Ruth R."/>
            <person name="San Lucas F."/>
            <person name="Warren J."/>
            <person name="Zhang J."/>
            <person name="Zhao Z."/>
            <person name="Zhou C."/>
            <person name="Zhu D."/>
            <person name="Lee S."/>
            <person name="Bess C."/>
            <person name="Blankenburg K."/>
            <person name="Forbes L."/>
            <person name="Fu Q."/>
            <person name="Gubbala S."/>
            <person name="Hirani K."/>
            <person name="Jayaseelan J.C."/>
            <person name="Lara F."/>
            <person name="Munidasa M."/>
            <person name="Palculict T."/>
            <person name="Patil S."/>
            <person name="Pu L.-L."/>
            <person name="Saada N."/>
            <person name="Tang L."/>
            <person name="Weissenberger G."/>
            <person name="Zhu Y."/>
            <person name="Hemphill L."/>
            <person name="Shang Y."/>
            <person name="Youmans B."/>
            <person name="Ayvaz T."/>
            <person name="Ross M."/>
            <person name="Santibanez J."/>
            <person name="Aqrawi P."/>
            <person name="Gross S."/>
            <person name="Joshi V."/>
            <person name="Fowler G."/>
            <person name="Nazareth L."/>
            <person name="Reid J."/>
            <person name="Worley K."/>
            <person name="Petrosino J."/>
            <person name="Highlander S."/>
            <person name="Gibbs R."/>
            <person name="Gibbs R."/>
        </authorList>
    </citation>
    <scope>NUCLEOTIDE SEQUENCE [LARGE SCALE GENOMIC DNA]</scope>
    <source>
        <strain evidence="15">ATCC 19194</strain>
    </source>
</reference>
<dbReference type="GO" id="GO:0009253">
    <property type="term" value="P:peptidoglycan catabolic process"/>
    <property type="evidence" value="ECO:0007669"/>
    <property type="project" value="InterPro"/>
</dbReference>
<dbReference type="GO" id="GO:0071555">
    <property type="term" value="P:cell wall organization"/>
    <property type="evidence" value="ECO:0007669"/>
    <property type="project" value="UniProtKB-KW"/>
</dbReference>
<dbReference type="Pfam" id="PF01510">
    <property type="entry name" value="Amidase_2"/>
    <property type="match status" value="1"/>
</dbReference>
<evidence type="ECO:0000256" key="11">
    <source>
        <dbReference type="ARBA" id="ARBA00039257"/>
    </source>
</evidence>
<dbReference type="Proteomes" id="UP000003085">
    <property type="component" value="Unassembled WGS sequence"/>
</dbReference>
<dbReference type="InterPro" id="IPR002502">
    <property type="entry name" value="Amidase_domain"/>
</dbReference>
<evidence type="ECO:0000259" key="13">
    <source>
        <dbReference type="SMART" id="SM00644"/>
    </source>
</evidence>
<proteinExistence type="inferred from homology"/>